<dbReference type="InterPro" id="IPR019236">
    <property type="entry name" value="APP1_cat"/>
</dbReference>
<dbReference type="GO" id="GO:0030479">
    <property type="term" value="C:actin cortical patch"/>
    <property type="evidence" value="ECO:0007669"/>
    <property type="project" value="TreeGrafter"/>
</dbReference>
<reference evidence="4" key="1">
    <citation type="submission" date="2020-05" db="EMBL/GenBank/DDBJ databases">
        <title>Mycena genomes resolve the evolution of fungal bioluminescence.</title>
        <authorList>
            <person name="Tsai I.J."/>
        </authorList>
    </citation>
    <scope>NUCLEOTIDE SEQUENCE</scope>
    <source>
        <strain evidence="4">CCC161011</strain>
    </source>
</reference>
<feature type="signal peptide" evidence="2">
    <location>
        <begin position="1"/>
        <end position="15"/>
    </location>
</feature>
<name>A0A8H7D2H8_9AGAR</name>
<keyword evidence="1" id="KW-1133">Transmembrane helix</keyword>
<dbReference type="Proteomes" id="UP000620124">
    <property type="component" value="Unassembled WGS sequence"/>
</dbReference>
<keyword evidence="1" id="KW-0812">Transmembrane</keyword>
<dbReference type="InterPro" id="IPR015919">
    <property type="entry name" value="Cadherin-like_sf"/>
</dbReference>
<feature type="transmembrane region" description="Helical" evidence="1">
    <location>
        <begin position="977"/>
        <end position="1001"/>
    </location>
</feature>
<proteinExistence type="predicted"/>
<dbReference type="Pfam" id="PF09949">
    <property type="entry name" value="APP1_cat"/>
    <property type="match status" value="1"/>
</dbReference>
<dbReference type="SUPFAM" id="SSF49313">
    <property type="entry name" value="Cadherin-like"/>
    <property type="match status" value="2"/>
</dbReference>
<dbReference type="InterPro" id="IPR006644">
    <property type="entry name" value="Cadg"/>
</dbReference>
<dbReference type="InterPro" id="IPR013783">
    <property type="entry name" value="Ig-like_fold"/>
</dbReference>
<protein>
    <submittedName>
        <fullName evidence="4">MFS domain-containing protein</fullName>
    </submittedName>
</protein>
<gene>
    <name evidence="4" type="ORF">MVEN_00999600</name>
</gene>
<comment type="caution">
    <text evidence="4">The sequence shown here is derived from an EMBL/GenBank/DDBJ whole genome shotgun (WGS) entry which is preliminary data.</text>
</comment>
<sequence length="1444" mass="155843">MLPLCILALLSYVDASPTPIPGATATSPIAGNARPAEPTIFNPIARRNILDDVDKDVKSILDGLGSAIPSYVASGVPNFFQDFPTGTAVQSSLGLSDDAIAALPTQVLNLPSYANWTTQGWSLIVHGNVFKQPNISQSKLDDLANGFLIDTSVSQLPASQADQARNLTAEIYVVQQSNVNVTVNIQPLTSSGDETGTSQTLTLGPTSPEGDFDSPMIIPDPQGQLKSGNNTSALQRMSMHATGTDTGNATAYLVPTSGLTIISDIDDILRVTQIYEPKEGLLNSFARPFMPWLNMPEIYANWSKALPDLHFHYLTTTPEQVTRNYMQFIYATYPLGSFDTRPLNFSDVSATLSIRKFLLDRIFQTYPQRKFVLVADTSNSDVMKDYPAMVTDFPGQVQCILLRNTSATDSGDKFPYDTSGFKGLNQSMYMFFTVPDDLKGLDLTKECYNPKVKQNVTFEYQGLPFGNDASFLCIARDVDGCLPAPPLQLSIHRDVHAGHKSLSTRPPFLISMFLPLLYVLALAWVVSSSTVSLVNPLDEQLPHIARIGQPYSWSFSSSTFSSTTGNIDYRASSLPSWLSFDPPTRTFHGTPTAKDEGNPEITVTAQDATSSTSSPFTLCVTPYPAPTVHIPLADQFNAANPALSSVFLLSPNSALKTSNPALRIPPKWSFSVGFQWETFTADNDLYYYVLQADGSAPPKWMDFNSKSLTLNGVVPHDVSLQSPYVVSMVLHGSDQEGYSAQTLPFDMIVAEHELSEPQTLPTVNITQGSPFNISLSSPDDFAGIWMDGKGINPANITTLCVDTSPCNWLAFDSGTRMLSGNPPSDLGIKCSLPMTVGTSFNQILQTNVSVAIMESYFAGPSCPALTIGDDRKVNFNLAQAFSNATSEQSCNVTLSAAFDSPEGDDCLSFDPGLATLSGTIPETFSASRIDITFTAYCRQFHSTSHTTLAIFVPSTSNTKKKGFNHPTNLSAAVHKKLVLALGIVFGVVGMVCALGVLLALFRRCAKVDDTAKTDQDAWTDSDKRWYGIVDEEKGYGASMPRSAMDIGNPFGTGAQLVTPVRGVQDYGALGLGLRRVAERSGSDPIPSVSPQSPGVMRKGEFLTRIRQTVRNVSEKYGSRRQTSVTRPVISKPTLVVPDGLPYDVQSSPSNPFDDLNIIRSYPGSTVMTTSPSTSTGEHSIPRRRADFAPPKSPAAVHFQDGLARELSSGSLSSNEEAVVQVASKATSIRSGMSHHQPAGSNGARPRLVPFTSATRVPVPRVPSLSVEEPTGSPSRRVTSQRAMVLKEDGVNRSPTADELSMGIHYVRSLGGDHDVNPDPSTPTVSTHVRSSFSSLESSHHGHAAAGIMRTLVRTGEKFKFRVPVSLYSAASYKKVRKLEAKLMSGKPLPKFLHVDLNGTKHAGAVEFYGAPGPRDLGDFNVGVYTVDDGACVGRVVVEVVAASR</sequence>
<organism evidence="4 5">
    <name type="scientific">Mycena venus</name>
    <dbReference type="NCBI Taxonomy" id="2733690"/>
    <lineage>
        <taxon>Eukaryota</taxon>
        <taxon>Fungi</taxon>
        <taxon>Dikarya</taxon>
        <taxon>Basidiomycota</taxon>
        <taxon>Agaricomycotina</taxon>
        <taxon>Agaricomycetes</taxon>
        <taxon>Agaricomycetidae</taxon>
        <taxon>Agaricales</taxon>
        <taxon>Marasmiineae</taxon>
        <taxon>Mycenaceae</taxon>
        <taxon>Mycena</taxon>
    </lineage>
</organism>
<dbReference type="EMBL" id="JACAZI010000007">
    <property type="protein sequence ID" value="KAF7356651.1"/>
    <property type="molecule type" value="Genomic_DNA"/>
</dbReference>
<keyword evidence="5" id="KW-1185">Reference proteome</keyword>
<evidence type="ECO:0000313" key="5">
    <source>
        <dbReference type="Proteomes" id="UP000620124"/>
    </source>
</evidence>
<dbReference type="GO" id="GO:0008195">
    <property type="term" value="F:phosphatidate phosphatase activity"/>
    <property type="evidence" value="ECO:0007669"/>
    <property type="project" value="InterPro"/>
</dbReference>
<feature type="domain" description="Dystroglycan-type cadherin-like" evidence="3">
    <location>
        <begin position="532"/>
        <end position="627"/>
    </location>
</feature>
<feature type="chain" id="PRO_5034653386" evidence="2">
    <location>
        <begin position="16"/>
        <end position="1444"/>
    </location>
</feature>
<dbReference type="PANTHER" id="PTHR28208:SF2">
    <property type="entry name" value="PHOSPHATIDATE PHOSPHATASE APP1 CATALYTIC DOMAIN-CONTAINING PROTEIN"/>
    <property type="match status" value="1"/>
</dbReference>
<dbReference type="GO" id="GO:0016020">
    <property type="term" value="C:membrane"/>
    <property type="evidence" value="ECO:0007669"/>
    <property type="project" value="InterPro"/>
</dbReference>
<evidence type="ECO:0000256" key="1">
    <source>
        <dbReference type="SAM" id="Phobius"/>
    </source>
</evidence>
<evidence type="ECO:0000259" key="3">
    <source>
        <dbReference type="SMART" id="SM00736"/>
    </source>
</evidence>
<dbReference type="GO" id="GO:0005509">
    <property type="term" value="F:calcium ion binding"/>
    <property type="evidence" value="ECO:0007669"/>
    <property type="project" value="InterPro"/>
</dbReference>
<dbReference type="Pfam" id="PF05345">
    <property type="entry name" value="He_PIG"/>
    <property type="match status" value="1"/>
</dbReference>
<accession>A0A8H7D2H8</accession>
<dbReference type="SMART" id="SM00736">
    <property type="entry name" value="CADG"/>
    <property type="match status" value="1"/>
</dbReference>
<keyword evidence="1" id="KW-0472">Membrane</keyword>
<dbReference type="Gene3D" id="2.60.40.10">
    <property type="entry name" value="Immunoglobulins"/>
    <property type="match status" value="2"/>
</dbReference>
<dbReference type="OrthoDB" id="414243at2759"/>
<dbReference type="PANTHER" id="PTHR28208">
    <property type="entry name" value="PHOSPHATIDATE PHOSPHATASE APP1"/>
    <property type="match status" value="1"/>
</dbReference>
<evidence type="ECO:0000256" key="2">
    <source>
        <dbReference type="SAM" id="SignalP"/>
    </source>
</evidence>
<keyword evidence="2" id="KW-0732">Signal</keyword>
<dbReference type="InterPro" id="IPR052935">
    <property type="entry name" value="Mg2+_PAP"/>
</dbReference>
<evidence type="ECO:0000313" key="4">
    <source>
        <dbReference type="EMBL" id="KAF7356651.1"/>
    </source>
</evidence>